<gene>
    <name evidence="3" type="ORF">C1N76_10815</name>
</gene>
<dbReference type="PROSITE" id="PS50943">
    <property type="entry name" value="HTH_CROC1"/>
    <property type="match status" value="1"/>
</dbReference>
<dbReference type="PROSITE" id="PS51750">
    <property type="entry name" value="BRO_N"/>
    <property type="match status" value="1"/>
</dbReference>
<sequence length="302" mass="35680">MNQKEVEELGIKFTLEQARKHRGLTQEQIAKMLGMTKRTYIDYEQYKRAFRIDKAFLFAEIVNIPIDNIIFLIQNYTLSVVREVKQIDCALRKGGVQMNTIRIEEWNGRQIRFVWHKEEWWSVAKDVANALGYRMASDMTRFLDKDEKDTHIVRTPGGNQKMTIISETGIYEAIWNSRRPEAKEFKKWVKQTLKMLRQSSGLEGFQVFRMLDKDHQKEMMRKLRESLNQPERVDYIKANTIANKAVSTKYGYPKMVKKNEMTPDMLIDRQQILEDTVNLMAIKEKFGLDISVSKTIYQKYIS</sequence>
<feature type="domain" description="Bro-N" evidence="2">
    <location>
        <begin position="100"/>
        <end position="200"/>
    </location>
</feature>
<accession>A0A2Z3NAF6</accession>
<feature type="domain" description="HTH cro/C1-type" evidence="1">
    <location>
        <begin position="15"/>
        <end position="69"/>
    </location>
</feature>
<dbReference type="InterPro" id="IPR001387">
    <property type="entry name" value="Cro/C1-type_HTH"/>
</dbReference>
<dbReference type="AlphaFoldDB" id="A0A2Z3NAF6"/>
<dbReference type="SMART" id="SM00530">
    <property type="entry name" value="HTH_XRE"/>
    <property type="match status" value="1"/>
</dbReference>
<reference evidence="4" key="1">
    <citation type="submission" date="2018-02" db="EMBL/GenBank/DDBJ databases">
        <title>The complete genome of bacterial strain SGAirxxxx.</title>
        <authorList>
            <person name="Schuster S.C."/>
        </authorList>
    </citation>
    <scope>NUCLEOTIDE SEQUENCE [LARGE SCALE GENOMIC DNA]</scope>
    <source>
        <strain evidence="4">SGAir0734</strain>
    </source>
</reference>
<dbReference type="EMBL" id="CP027303">
    <property type="protein sequence ID" value="AWO74934.1"/>
    <property type="molecule type" value="Genomic_DNA"/>
</dbReference>
<dbReference type="PANTHER" id="PTHR36180:SF2">
    <property type="entry name" value="BRO FAMILY PROTEIN"/>
    <property type="match status" value="1"/>
</dbReference>
<dbReference type="GO" id="GO:0003677">
    <property type="term" value="F:DNA binding"/>
    <property type="evidence" value="ECO:0007669"/>
    <property type="project" value="InterPro"/>
</dbReference>
<proteinExistence type="predicted"/>
<dbReference type="Pfam" id="PF02498">
    <property type="entry name" value="Bro-N"/>
    <property type="match status" value="1"/>
</dbReference>
<name>A0A2Z3NAF6_GEOTH</name>
<evidence type="ECO:0000259" key="2">
    <source>
        <dbReference type="PROSITE" id="PS51750"/>
    </source>
</evidence>
<dbReference type="Proteomes" id="UP000246996">
    <property type="component" value="Chromosome"/>
</dbReference>
<dbReference type="PANTHER" id="PTHR36180">
    <property type="entry name" value="DNA-BINDING PROTEIN-RELATED-RELATED"/>
    <property type="match status" value="1"/>
</dbReference>
<dbReference type="Pfam" id="PF01381">
    <property type="entry name" value="HTH_3"/>
    <property type="match status" value="1"/>
</dbReference>
<protein>
    <recommendedName>
        <fullName evidence="5">Helix-turn-helix domain-containing protein</fullName>
    </recommendedName>
</protein>
<dbReference type="SUPFAM" id="SSF47413">
    <property type="entry name" value="lambda repressor-like DNA-binding domains"/>
    <property type="match status" value="1"/>
</dbReference>
<dbReference type="InterPro" id="IPR003497">
    <property type="entry name" value="BRO_N_domain"/>
</dbReference>
<evidence type="ECO:0000259" key="1">
    <source>
        <dbReference type="PROSITE" id="PS50943"/>
    </source>
</evidence>
<dbReference type="Gene3D" id="1.10.260.40">
    <property type="entry name" value="lambda repressor-like DNA-binding domains"/>
    <property type="match status" value="1"/>
</dbReference>
<organism evidence="3 4">
    <name type="scientific">Geobacillus thermoleovorans</name>
    <name type="common">Bacillus thermoleovorans</name>
    <dbReference type="NCBI Taxonomy" id="33941"/>
    <lineage>
        <taxon>Bacteria</taxon>
        <taxon>Bacillati</taxon>
        <taxon>Bacillota</taxon>
        <taxon>Bacilli</taxon>
        <taxon>Bacillales</taxon>
        <taxon>Anoxybacillaceae</taxon>
        <taxon>Geobacillus</taxon>
        <taxon>Geobacillus thermoleovorans group</taxon>
    </lineage>
</organism>
<evidence type="ECO:0008006" key="5">
    <source>
        <dbReference type="Google" id="ProtNLM"/>
    </source>
</evidence>
<dbReference type="CDD" id="cd00093">
    <property type="entry name" value="HTH_XRE"/>
    <property type="match status" value="1"/>
</dbReference>
<dbReference type="SMART" id="SM01040">
    <property type="entry name" value="Bro-N"/>
    <property type="match status" value="1"/>
</dbReference>
<evidence type="ECO:0000313" key="3">
    <source>
        <dbReference type="EMBL" id="AWO74934.1"/>
    </source>
</evidence>
<dbReference type="InterPro" id="IPR010982">
    <property type="entry name" value="Lambda_DNA-bd_dom_sf"/>
</dbReference>
<evidence type="ECO:0000313" key="4">
    <source>
        <dbReference type="Proteomes" id="UP000246996"/>
    </source>
</evidence>